<evidence type="ECO:0000256" key="5">
    <source>
        <dbReference type="SAM" id="Phobius"/>
    </source>
</evidence>
<evidence type="ECO:0000313" key="9">
    <source>
        <dbReference type="Proteomes" id="UP000053257"/>
    </source>
</evidence>
<keyword evidence="9" id="KW-1185">Reference proteome</keyword>
<dbReference type="EMBL" id="KN840463">
    <property type="protein sequence ID" value="KIP09694.1"/>
    <property type="molecule type" value="Genomic_DNA"/>
</dbReference>
<sequence length="357" mass="38193">MPCVSQGSTPSARRPPPLGKGSASGAMLNICLVGFGAIGALYGFAIEQSGKAHLTIVCRSNYSTIQEHGILIESDRLGTHPWQPSRIVSSVEAAADRPYDFIVCAFKCVSDVNTTSALIGPLLKTLSPSSNTSIVLLQNGVGIEEELYASLGQLGLGTPILSGCAWVDATAVDDGRRVVQHGYESLILGLHRRAGVNLPLGETALEAFCELLRVGGVSIESAPAIDIARWRKVLWNASFSTMCTLTRATVGELLAIPEARENLEEIMLEVLSVSRRVLPGEATDLLPDSVARSIVENENAESVFKPSMLVDLESGRPMEVEAIVGGIIRGARRHGLIVPRLDMIYASLKVIQRSLIK</sequence>
<keyword evidence="5" id="KW-1133">Transmembrane helix</keyword>
<dbReference type="AlphaFoldDB" id="A0A0C3NWB7"/>
<dbReference type="InterPro" id="IPR036291">
    <property type="entry name" value="NAD(P)-bd_dom_sf"/>
</dbReference>
<dbReference type="Gene3D" id="3.40.50.720">
    <property type="entry name" value="NAD(P)-binding Rossmann-like Domain"/>
    <property type="match status" value="1"/>
</dbReference>
<keyword evidence="5" id="KW-0472">Membrane</keyword>
<dbReference type="Gene3D" id="1.10.1040.10">
    <property type="entry name" value="N-(1-d-carboxylethyl)-l-norvaline Dehydrogenase, domain 2"/>
    <property type="match status" value="1"/>
</dbReference>
<dbReference type="HOGENOM" id="CLU_031468_2_1_1"/>
<feature type="region of interest" description="Disordered" evidence="4">
    <location>
        <begin position="1"/>
        <end position="21"/>
    </location>
</feature>
<dbReference type="SUPFAM" id="SSF48179">
    <property type="entry name" value="6-phosphogluconate dehydrogenase C-terminal domain-like"/>
    <property type="match status" value="1"/>
</dbReference>
<evidence type="ECO:0000256" key="3">
    <source>
        <dbReference type="ARBA" id="ARBA00023002"/>
    </source>
</evidence>
<dbReference type="InterPro" id="IPR013332">
    <property type="entry name" value="KPR_N"/>
</dbReference>
<dbReference type="PANTHER" id="PTHR21708:SF43">
    <property type="entry name" value="KETOPANTOATE REDUCTASE C-TERMINAL DOMAIN-CONTAINING PROTEIN"/>
    <property type="match status" value="1"/>
</dbReference>
<evidence type="ECO:0000313" key="8">
    <source>
        <dbReference type="EMBL" id="KIP09694.1"/>
    </source>
</evidence>
<dbReference type="GO" id="GO:0015940">
    <property type="term" value="P:pantothenate biosynthetic process"/>
    <property type="evidence" value="ECO:0007669"/>
    <property type="project" value="InterPro"/>
</dbReference>
<comment type="similarity">
    <text evidence="1">Belongs to the ketopantoate reductase family.</text>
</comment>
<dbReference type="Proteomes" id="UP000053257">
    <property type="component" value="Unassembled WGS sequence"/>
</dbReference>
<accession>A0A0C3NWB7</accession>
<dbReference type="GO" id="GO:0005737">
    <property type="term" value="C:cytoplasm"/>
    <property type="evidence" value="ECO:0007669"/>
    <property type="project" value="TreeGrafter"/>
</dbReference>
<keyword evidence="2" id="KW-0521">NADP</keyword>
<feature type="domain" description="Ketopantoate reductase C-terminal" evidence="7">
    <location>
        <begin position="227"/>
        <end position="352"/>
    </location>
</feature>
<proteinExistence type="inferred from homology"/>
<dbReference type="OrthoDB" id="3609at2759"/>
<dbReference type="InterPro" id="IPR013752">
    <property type="entry name" value="KPA_reductase"/>
</dbReference>
<dbReference type="InterPro" id="IPR003710">
    <property type="entry name" value="ApbA"/>
</dbReference>
<keyword evidence="5" id="KW-0812">Transmembrane</keyword>
<feature type="non-terminal residue" evidence="8">
    <location>
        <position position="1"/>
    </location>
</feature>
<dbReference type="InterPro" id="IPR013328">
    <property type="entry name" value="6PGD_dom2"/>
</dbReference>
<dbReference type="STRING" id="745531.A0A0C3NWB7"/>
<feature type="transmembrane region" description="Helical" evidence="5">
    <location>
        <begin position="26"/>
        <end position="45"/>
    </location>
</feature>
<evidence type="ECO:0000259" key="7">
    <source>
        <dbReference type="Pfam" id="PF08546"/>
    </source>
</evidence>
<dbReference type="InterPro" id="IPR051402">
    <property type="entry name" value="KPR-Related"/>
</dbReference>
<feature type="compositionally biased region" description="Polar residues" evidence="4">
    <location>
        <begin position="1"/>
        <end position="11"/>
    </location>
</feature>
<evidence type="ECO:0000256" key="2">
    <source>
        <dbReference type="ARBA" id="ARBA00022857"/>
    </source>
</evidence>
<gene>
    <name evidence="8" type="ORF">PHLGIDRAFT_102441</name>
</gene>
<dbReference type="NCBIfam" id="TIGR00745">
    <property type="entry name" value="apbA_panE"/>
    <property type="match status" value="1"/>
</dbReference>
<evidence type="ECO:0008006" key="10">
    <source>
        <dbReference type="Google" id="ProtNLM"/>
    </source>
</evidence>
<evidence type="ECO:0000256" key="4">
    <source>
        <dbReference type="SAM" id="MobiDB-lite"/>
    </source>
</evidence>
<dbReference type="PANTHER" id="PTHR21708">
    <property type="entry name" value="PROBABLE 2-DEHYDROPANTOATE 2-REDUCTASE"/>
    <property type="match status" value="1"/>
</dbReference>
<dbReference type="SUPFAM" id="SSF51735">
    <property type="entry name" value="NAD(P)-binding Rossmann-fold domains"/>
    <property type="match status" value="1"/>
</dbReference>
<reference evidence="8 9" key="1">
    <citation type="journal article" date="2014" name="PLoS Genet.">
        <title>Analysis of the Phlebiopsis gigantea genome, transcriptome and secretome provides insight into its pioneer colonization strategies of wood.</title>
        <authorList>
            <person name="Hori C."/>
            <person name="Ishida T."/>
            <person name="Igarashi K."/>
            <person name="Samejima M."/>
            <person name="Suzuki H."/>
            <person name="Master E."/>
            <person name="Ferreira P."/>
            <person name="Ruiz-Duenas F.J."/>
            <person name="Held B."/>
            <person name="Canessa P."/>
            <person name="Larrondo L.F."/>
            <person name="Schmoll M."/>
            <person name="Druzhinina I.S."/>
            <person name="Kubicek C.P."/>
            <person name="Gaskell J.A."/>
            <person name="Kersten P."/>
            <person name="St John F."/>
            <person name="Glasner J."/>
            <person name="Sabat G."/>
            <person name="Splinter BonDurant S."/>
            <person name="Syed K."/>
            <person name="Yadav J."/>
            <person name="Mgbeahuruike A.C."/>
            <person name="Kovalchuk A."/>
            <person name="Asiegbu F.O."/>
            <person name="Lackner G."/>
            <person name="Hoffmeister D."/>
            <person name="Rencoret J."/>
            <person name="Gutierrez A."/>
            <person name="Sun H."/>
            <person name="Lindquist E."/>
            <person name="Barry K."/>
            <person name="Riley R."/>
            <person name="Grigoriev I.V."/>
            <person name="Henrissat B."/>
            <person name="Kues U."/>
            <person name="Berka R.M."/>
            <person name="Martinez A.T."/>
            <person name="Covert S.F."/>
            <person name="Blanchette R.A."/>
            <person name="Cullen D."/>
        </authorList>
    </citation>
    <scope>NUCLEOTIDE SEQUENCE [LARGE SCALE GENOMIC DNA]</scope>
    <source>
        <strain evidence="8 9">11061_1 CR5-6</strain>
    </source>
</reference>
<evidence type="ECO:0000259" key="6">
    <source>
        <dbReference type="Pfam" id="PF02558"/>
    </source>
</evidence>
<dbReference type="Pfam" id="PF08546">
    <property type="entry name" value="ApbA_C"/>
    <property type="match status" value="1"/>
</dbReference>
<protein>
    <recommendedName>
        <fullName evidence="10">2-dehydropantoate 2-reductase</fullName>
    </recommendedName>
</protein>
<feature type="domain" description="Ketopantoate reductase N-terminal" evidence="6">
    <location>
        <begin position="30"/>
        <end position="190"/>
    </location>
</feature>
<organism evidence="8 9">
    <name type="scientific">Phlebiopsis gigantea (strain 11061_1 CR5-6)</name>
    <name type="common">White-rot fungus</name>
    <name type="synonym">Peniophora gigantea</name>
    <dbReference type="NCBI Taxonomy" id="745531"/>
    <lineage>
        <taxon>Eukaryota</taxon>
        <taxon>Fungi</taxon>
        <taxon>Dikarya</taxon>
        <taxon>Basidiomycota</taxon>
        <taxon>Agaricomycotina</taxon>
        <taxon>Agaricomycetes</taxon>
        <taxon>Polyporales</taxon>
        <taxon>Phanerochaetaceae</taxon>
        <taxon>Phlebiopsis</taxon>
    </lineage>
</organism>
<evidence type="ECO:0000256" key="1">
    <source>
        <dbReference type="ARBA" id="ARBA00007870"/>
    </source>
</evidence>
<dbReference type="InterPro" id="IPR008927">
    <property type="entry name" value="6-PGluconate_DH-like_C_sf"/>
</dbReference>
<name>A0A0C3NWB7_PHLG1</name>
<keyword evidence="3" id="KW-0560">Oxidoreductase</keyword>
<dbReference type="Pfam" id="PF02558">
    <property type="entry name" value="ApbA"/>
    <property type="match status" value="1"/>
</dbReference>
<dbReference type="FunFam" id="1.10.1040.10:FF:000017">
    <property type="entry name" value="2-dehydropantoate 2-reductase"/>
    <property type="match status" value="1"/>
</dbReference>
<dbReference type="GO" id="GO:0008677">
    <property type="term" value="F:2-dehydropantoate 2-reductase activity"/>
    <property type="evidence" value="ECO:0007669"/>
    <property type="project" value="InterPro"/>
</dbReference>